<keyword evidence="2" id="KW-1185">Reference proteome</keyword>
<dbReference type="Proteomes" id="UP001519460">
    <property type="component" value="Unassembled WGS sequence"/>
</dbReference>
<protein>
    <recommendedName>
        <fullName evidence="3">Polyketide synthase</fullName>
    </recommendedName>
</protein>
<gene>
    <name evidence="1" type="ORF">BaRGS_00014455</name>
</gene>
<proteinExistence type="predicted"/>
<organism evidence="1 2">
    <name type="scientific">Batillaria attramentaria</name>
    <dbReference type="NCBI Taxonomy" id="370345"/>
    <lineage>
        <taxon>Eukaryota</taxon>
        <taxon>Metazoa</taxon>
        <taxon>Spiralia</taxon>
        <taxon>Lophotrochozoa</taxon>
        <taxon>Mollusca</taxon>
        <taxon>Gastropoda</taxon>
        <taxon>Caenogastropoda</taxon>
        <taxon>Sorbeoconcha</taxon>
        <taxon>Cerithioidea</taxon>
        <taxon>Batillariidae</taxon>
        <taxon>Batillaria</taxon>
    </lineage>
</organism>
<feature type="non-terminal residue" evidence="1">
    <location>
        <position position="1"/>
    </location>
</feature>
<accession>A0ABD0L5K8</accession>
<dbReference type="EMBL" id="JACVVK020000084">
    <property type="protein sequence ID" value="KAK7494352.1"/>
    <property type="molecule type" value="Genomic_DNA"/>
</dbReference>
<reference evidence="1 2" key="1">
    <citation type="journal article" date="2023" name="Sci. Data">
        <title>Genome assembly of the Korean intertidal mud-creeper Batillaria attramentaria.</title>
        <authorList>
            <person name="Patra A.K."/>
            <person name="Ho P.T."/>
            <person name="Jun S."/>
            <person name="Lee S.J."/>
            <person name="Kim Y."/>
            <person name="Won Y.J."/>
        </authorList>
    </citation>
    <scope>NUCLEOTIDE SEQUENCE [LARGE SCALE GENOMIC DNA]</scope>
    <source>
        <strain evidence="1">Wonlab-2016</strain>
    </source>
</reference>
<evidence type="ECO:0000313" key="2">
    <source>
        <dbReference type="Proteomes" id="UP001519460"/>
    </source>
</evidence>
<sequence length="158" mass="17060">SALFLSSFPTPVTSLDNACDAIRLISYWALQTVTEPGGGPQNYTRWGSQTAVVACCVVDPTTLNRVTNGSCSRLVDINTVGHTAGLMFDVHDDFTQHSGSDTPVFRHRLVCAPGMRKSGCYETGSDREYSARSVILPLRRVAVQTLACASDDLIGRGY</sequence>
<name>A0ABD0L5K8_9CAEN</name>
<comment type="caution">
    <text evidence="1">The sequence shown here is derived from an EMBL/GenBank/DDBJ whole genome shotgun (WGS) entry which is preliminary data.</text>
</comment>
<evidence type="ECO:0000313" key="1">
    <source>
        <dbReference type="EMBL" id="KAK7494352.1"/>
    </source>
</evidence>
<feature type="non-terminal residue" evidence="1">
    <location>
        <position position="158"/>
    </location>
</feature>
<dbReference type="AlphaFoldDB" id="A0ABD0L5K8"/>
<evidence type="ECO:0008006" key="3">
    <source>
        <dbReference type="Google" id="ProtNLM"/>
    </source>
</evidence>